<evidence type="ECO:0000313" key="2">
    <source>
        <dbReference type="Proteomes" id="UP000744676"/>
    </source>
</evidence>
<proteinExistence type="predicted"/>
<dbReference type="Proteomes" id="UP000744676">
    <property type="component" value="Unassembled WGS sequence"/>
</dbReference>
<comment type="caution">
    <text evidence="1">The sequence shown here is derived from an EMBL/GenBank/DDBJ whole genome shotgun (WGS) entry which is preliminary data.</text>
</comment>
<organism evidence="1 2">
    <name type="scientific">Geotrichum galactomycetum</name>
    <dbReference type="NCBI Taxonomy" id="27317"/>
    <lineage>
        <taxon>Eukaryota</taxon>
        <taxon>Fungi</taxon>
        <taxon>Dikarya</taxon>
        <taxon>Ascomycota</taxon>
        <taxon>Saccharomycotina</taxon>
        <taxon>Dipodascomycetes</taxon>
        <taxon>Dipodascales</taxon>
        <taxon>Dipodascaceae</taxon>
        <taxon>Geotrichum</taxon>
    </lineage>
</organism>
<gene>
    <name evidence="1" type="ORF">D0Z00_003233</name>
</gene>
<evidence type="ECO:0000313" key="1">
    <source>
        <dbReference type="EMBL" id="KAF5095232.1"/>
    </source>
</evidence>
<keyword evidence="2" id="KW-1185">Reference proteome</keyword>
<dbReference type="EMBL" id="QVQA01000131">
    <property type="protein sequence ID" value="KAF5095232.1"/>
    <property type="molecule type" value="Genomic_DNA"/>
</dbReference>
<name>A0ACB6V1Z7_9ASCO</name>
<accession>A0ACB6V1Z7</accession>
<sequence>MPASVTSIVKCSEYILSSPFLSKIFVPASKVFVNLSGYRNLGLKLDERESYDRVYRLLQASQLSLTAKILPKDQAMTAEEDKPYLIPHLLEAEKAAFERATLDNISVVKHK</sequence>
<reference evidence="1 2" key="1">
    <citation type="journal article" date="2020" name="Front. Microbiol.">
        <title>Phenotypic and Genetic Characterization of the Cheese Ripening Yeast Geotrichum candidum.</title>
        <authorList>
            <person name="Perkins V."/>
            <person name="Vignola S."/>
            <person name="Lessard M.H."/>
            <person name="Plante P.L."/>
            <person name="Corbeil J."/>
            <person name="Dugat-Bony E."/>
            <person name="Frenette M."/>
            <person name="Labrie S."/>
        </authorList>
    </citation>
    <scope>NUCLEOTIDE SEQUENCE [LARGE SCALE GENOMIC DNA]</scope>
    <source>
        <strain evidence="1 2">LMA-1147</strain>
    </source>
</reference>
<protein>
    <submittedName>
        <fullName evidence="1">Uncharacterized protein</fullName>
    </submittedName>
</protein>